<evidence type="ECO:0000259" key="1">
    <source>
        <dbReference type="Pfam" id="PF01399"/>
    </source>
</evidence>
<dbReference type="AlphaFoldDB" id="A0A564UVA6"/>
<dbReference type="InterPro" id="IPR036390">
    <property type="entry name" value="WH_DNA-bd_sf"/>
</dbReference>
<dbReference type="Pfam" id="PF01399">
    <property type="entry name" value="PCI"/>
    <property type="match status" value="1"/>
</dbReference>
<feature type="domain" description="PCI" evidence="1">
    <location>
        <begin position="1"/>
        <end position="41"/>
    </location>
</feature>
<dbReference type="InterPro" id="IPR000717">
    <property type="entry name" value="PCI_dom"/>
</dbReference>
<organism evidence="2 3">
    <name type="scientific">Dorea longicatena</name>
    <dbReference type="NCBI Taxonomy" id="88431"/>
    <lineage>
        <taxon>Bacteria</taxon>
        <taxon>Bacillati</taxon>
        <taxon>Bacillota</taxon>
        <taxon>Clostridia</taxon>
        <taxon>Lachnospirales</taxon>
        <taxon>Lachnospiraceae</taxon>
        <taxon>Dorea</taxon>
    </lineage>
</organism>
<gene>
    <name evidence="2" type="ORF">DLSSTS7063_03183</name>
</gene>
<dbReference type="SUPFAM" id="SSF46785">
    <property type="entry name" value="Winged helix' DNA-binding domain"/>
    <property type="match status" value="1"/>
</dbReference>
<dbReference type="Proteomes" id="UP000398619">
    <property type="component" value="Unassembled WGS sequence"/>
</dbReference>
<evidence type="ECO:0000313" key="2">
    <source>
        <dbReference type="EMBL" id="VUX23378.1"/>
    </source>
</evidence>
<dbReference type="EMBL" id="CABHNM010000079">
    <property type="protein sequence ID" value="VUX23378.1"/>
    <property type="molecule type" value="Genomic_DNA"/>
</dbReference>
<protein>
    <recommendedName>
        <fullName evidence="1">PCI domain-containing protein</fullName>
    </recommendedName>
</protein>
<accession>A0A564UVA6</accession>
<sequence length="98" mass="12162">MKMYKRLLLTYINKYNRLDLSALAEELRMTEWQIAEIVSSLKKNGFFTVNNQKYELSEKGKKWAFPVWNDWSVYYQEEEWKKQKEFVWDYLYIPENMI</sequence>
<evidence type="ECO:0000313" key="3">
    <source>
        <dbReference type="Proteomes" id="UP000398619"/>
    </source>
</evidence>
<reference evidence="2 3" key="1">
    <citation type="submission" date="2019-07" db="EMBL/GenBank/DDBJ databases">
        <authorList>
            <person name="Hibberd C M."/>
            <person name="Gehrig L. J."/>
            <person name="Chang H.-W."/>
            <person name="Venkatesh S."/>
        </authorList>
    </citation>
    <scope>NUCLEOTIDE SEQUENCE [LARGE SCALE GENOMIC DNA]</scope>
    <source>
        <strain evidence="2">Dorea_longicatena_SSTS_Bg7063</strain>
    </source>
</reference>
<dbReference type="RefSeq" id="WP_144101703.1">
    <property type="nucleotide sequence ID" value="NZ_CABHNM010000079.1"/>
</dbReference>
<name>A0A564UVA6_9FIRM</name>
<proteinExistence type="predicted"/>